<feature type="compositionally biased region" description="Low complexity" evidence="1">
    <location>
        <begin position="220"/>
        <end position="234"/>
    </location>
</feature>
<feature type="compositionally biased region" description="Polar residues" evidence="1">
    <location>
        <begin position="198"/>
        <end position="212"/>
    </location>
</feature>
<proteinExistence type="predicted"/>
<feature type="region of interest" description="Disordered" evidence="1">
    <location>
        <begin position="141"/>
        <end position="167"/>
    </location>
</feature>
<sequence length="265" mass="30696">MYSQLSRTERRNYYGYPHDPVYARRLREQRDVYFSRRVGSDYPPLDPSQRRESYETRSGDDYPQVIDPLRSTNLSAGTDEGISRASIATTKSQTVIQCVAIREVMKRPKDTRDTYLVPDVLDLQLEVKVPVRYSSQHSTYDYAHPTLGYDGSSRRYDPRPESGTWSSVYAEPRDGYHRGSYDYTGSSRYELTAPAYRGSNTGYPGDRSSTAYSFDARNPSSRLSSSMSSTRTRTPMNEYQRYQYGADAVQRWNEDRYFEDGYGRR</sequence>
<keyword evidence="3" id="KW-1185">Reference proteome</keyword>
<organism evidence="2 3">
    <name type="scientific">Cercospora beticola</name>
    <name type="common">Sugarbeet leaf spot fungus</name>
    <dbReference type="NCBI Taxonomy" id="122368"/>
    <lineage>
        <taxon>Eukaryota</taxon>
        <taxon>Fungi</taxon>
        <taxon>Dikarya</taxon>
        <taxon>Ascomycota</taxon>
        <taxon>Pezizomycotina</taxon>
        <taxon>Dothideomycetes</taxon>
        <taxon>Dothideomycetidae</taxon>
        <taxon>Mycosphaerellales</taxon>
        <taxon>Mycosphaerellaceae</taxon>
        <taxon>Cercospora</taxon>
    </lineage>
</organism>
<reference evidence="2 3" key="1">
    <citation type="submission" date="2023-09" db="EMBL/GenBank/DDBJ databases">
        <title>Complete-Gapless Cercospora beticola genome.</title>
        <authorList>
            <person name="Wyatt N.A."/>
            <person name="Spanner R.E."/>
            <person name="Bolton M.D."/>
        </authorList>
    </citation>
    <scope>NUCLEOTIDE SEQUENCE [LARGE SCALE GENOMIC DNA]</scope>
    <source>
        <strain evidence="2">Cb09-40</strain>
    </source>
</reference>
<feature type="compositionally biased region" description="Basic and acidic residues" evidence="1">
    <location>
        <begin position="48"/>
        <end position="60"/>
    </location>
</feature>
<dbReference type="Proteomes" id="UP001302367">
    <property type="component" value="Chromosome 1"/>
</dbReference>
<accession>A0ABZ0NCX2</accession>
<feature type="region of interest" description="Disordered" evidence="1">
    <location>
        <begin position="37"/>
        <end position="66"/>
    </location>
</feature>
<feature type="region of interest" description="Disordered" evidence="1">
    <location>
        <begin position="198"/>
        <end position="242"/>
    </location>
</feature>
<dbReference type="EMBL" id="CP134184">
    <property type="protein sequence ID" value="WPA97373.1"/>
    <property type="molecule type" value="Genomic_DNA"/>
</dbReference>
<gene>
    <name evidence="2" type="ORF">RHO25_001982</name>
</gene>
<dbReference type="GeneID" id="90643774"/>
<evidence type="ECO:0000256" key="1">
    <source>
        <dbReference type="SAM" id="MobiDB-lite"/>
    </source>
</evidence>
<dbReference type="RefSeq" id="XP_065458232.1">
    <property type="nucleotide sequence ID" value="XM_065602160.1"/>
</dbReference>
<evidence type="ECO:0000313" key="3">
    <source>
        <dbReference type="Proteomes" id="UP001302367"/>
    </source>
</evidence>
<evidence type="ECO:0000313" key="2">
    <source>
        <dbReference type="EMBL" id="WPA97373.1"/>
    </source>
</evidence>
<protein>
    <submittedName>
        <fullName evidence="2">Uncharacterized protein</fullName>
    </submittedName>
</protein>
<name>A0ABZ0NCX2_CERBT</name>